<sequence length="142" mass="16624">MTWRSDAERKRNIRDEALSRFSEREQRVVARLAEDVAAMRDTLARQEERLDALVLAISRLEELLASGAGEAPEHARPRPLTPLKRQILERVRDMRSRGLSFARICHIFREERVPTLSGEGQWSKGTLWNLWKNHRRQLEKAD</sequence>
<dbReference type="Proteomes" id="UP000063964">
    <property type="component" value="Chromosome"/>
</dbReference>
<organism evidence="2 3">
    <name type="scientific">Desulfomicrobium orale DSM 12838</name>
    <dbReference type="NCBI Taxonomy" id="888061"/>
    <lineage>
        <taxon>Bacteria</taxon>
        <taxon>Pseudomonadati</taxon>
        <taxon>Thermodesulfobacteriota</taxon>
        <taxon>Desulfovibrionia</taxon>
        <taxon>Desulfovibrionales</taxon>
        <taxon>Desulfomicrobiaceae</taxon>
        <taxon>Desulfomicrobium</taxon>
    </lineage>
</organism>
<name>A0A109W631_9BACT</name>
<proteinExistence type="predicted"/>
<reference evidence="3" key="1">
    <citation type="submission" date="2016-02" db="EMBL/GenBank/DDBJ databases">
        <authorList>
            <person name="Holder M.E."/>
            <person name="Ajami N.J."/>
            <person name="Petrosino J.F."/>
        </authorList>
    </citation>
    <scope>NUCLEOTIDE SEQUENCE [LARGE SCALE GENOMIC DNA]</scope>
    <source>
        <strain evidence="3">DSM 12838</strain>
    </source>
</reference>
<keyword evidence="1" id="KW-0175">Coiled coil</keyword>
<evidence type="ECO:0008006" key="4">
    <source>
        <dbReference type="Google" id="ProtNLM"/>
    </source>
</evidence>
<evidence type="ECO:0000313" key="3">
    <source>
        <dbReference type="Proteomes" id="UP000063964"/>
    </source>
</evidence>
<evidence type="ECO:0000256" key="1">
    <source>
        <dbReference type="SAM" id="Coils"/>
    </source>
</evidence>
<dbReference type="KEGG" id="doa:AXF15_08535"/>
<keyword evidence="3" id="KW-1185">Reference proteome</keyword>
<feature type="coiled-coil region" evidence="1">
    <location>
        <begin position="29"/>
        <end position="63"/>
    </location>
</feature>
<gene>
    <name evidence="2" type="ORF">AXF15_08535</name>
</gene>
<dbReference type="EMBL" id="CP014230">
    <property type="protein sequence ID" value="AMD93138.1"/>
    <property type="molecule type" value="Genomic_DNA"/>
</dbReference>
<dbReference type="AlphaFoldDB" id="A0A109W631"/>
<accession>A0A109W631</accession>
<evidence type="ECO:0000313" key="2">
    <source>
        <dbReference type="EMBL" id="AMD93138.1"/>
    </source>
</evidence>
<dbReference type="OrthoDB" id="5419902at2"/>
<dbReference type="RefSeq" id="WP_066606040.1">
    <property type="nucleotide sequence ID" value="NZ_CP014230.1"/>
</dbReference>
<protein>
    <recommendedName>
        <fullName evidence="4">Recombinase domain-containing protein</fullName>
    </recommendedName>
</protein>